<dbReference type="STRING" id="1842727.RD110_19790"/>
<keyword evidence="1 2" id="KW-0808">Transferase</keyword>
<dbReference type="RefSeq" id="WP_076201352.1">
    <property type="nucleotide sequence ID" value="NZ_CP019236.1"/>
</dbReference>
<dbReference type="PANTHER" id="PTHR10291">
    <property type="entry name" value="DEHYDRODOLICHYL DIPHOSPHATE SYNTHASE FAMILY MEMBER"/>
    <property type="match status" value="1"/>
</dbReference>
<protein>
    <recommendedName>
        <fullName evidence="2">Isoprenyl transferase</fullName>
        <ecNumber evidence="2">2.5.1.-</ecNumber>
    </recommendedName>
</protein>
<feature type="binding site" evidence="2">
    <location>
        <begin position="61"/>
        <end position="63"/>
    </location>
    <ligand>
        <name>substrate</name>
    </ligand>
</feature>
<proteinExistence type="inferred from homology"/>
<dbReference type="Gene3D" id="3.40.1180.10">
    <property type="entry name" value="Decaprenyl diphosphate synthase-like"/>
    <property type="match status" value="1"/>
</dbReference>
<dbReference type="GO" id="GO:0016094">
    <property type="term" value="P:polyprenol biosynthetic process"/>
    <property type="evidence" value="ECO:0007669"/>
    <property type="project" value="TreeGrafter"/>
</dbReference>
<dbReference type="GO" id="GO:0005829">
    <property type="term" value="C:cytosol"/>
    <property type="evidence" value="ECO:0007669"/>
    <property type="project" value="TreeGrafter"/>
</dbReference>
<evidence type="ECO:0000256" key="3">
    <source>
        <dbReference type="SAM" id="MobiDB-lite"/>
    </source>
</evidence>
<feature type="binding site" evidence="2">
    <location>
        <begin position="17"/>
        <end position="20"/>
    </location>
    <ligand>
        <name>substrate</name>
    </ligand>
</feature>
<name>A0A1P8JZK9_9BURK</name>
<feature type="binding site" evidence="2">
    <location>
        <begin position="183"/>
        <end position="185"/>
    </location>
    <ligand>
        <name>substrate</name>
    </ligand>
</feature>
<evidence type="ECO:0000313" key="4">
    <source>
        <dbReference type="EMBL" id="APW39179.1"/>
    </source>
</evidence>
<dbReference type="OrthoDB" id="4191603at2"/>
<feature type="binding site" evidence="2">
    <location>
        <position position="21"/>
    </location>
    <ligand>
        <name>substrate</name>
    </ligand>
</feature>
<feature type="binding site" evidence="2">
    <location>
        <position position="196"/>
    </location>
    <ligand>
        <name>Mg(2+)</name>
        <dbReference type="ChEBI" id="CHEBI:18420"/>
    </ligand>
</feature>
<gene>
    <name evidence="4" type="ORF">RD110_19790</name>
</gene>
<dbReference type="Pfam" id="PF01255">
    <property type="entry name" value="Prenyltransf"/>
    <property type="match status" value="1"/>
</dbReference>
<dbReference type="NCBIfam" id="TIGR00055">
    <property type="entry name" value="uppS"/>
    <property type="match status" value="1"/>
</dbReference>
<dbReference type="InterPro" id="IPR001441">
    <property type="entry name" value="UPP_synth-like"/>
</dbReference>
<dbReference type="EMBL" id="CP019236">
    <property type="protein sequence ID" value="APW39179.1"/>
    <property type="molecule type" value="Genomic_DNA"/>
</dbReference>
<dbReference type="FunFam" id="3.40.1180.10:FF:000001">
    <property type="entry name" value="(2E,6E)-farnesyl-diphosphate-specific ditrans,polycis-undecaprenyl-diphosphate synthase"/>
    <property type="match status" value="1"/>
</dbReference>
<comment type="subunit">
    <text evidence="2">Homodimer.</text>
</comment>
<comment type="similarity">
    <text evidence="2">Belongs to the UPP synthase family.</text>
</comment>
<dbReference type="KEGG" id="rhy:RD110_19790"/>
<feature type="region of interest" description="Disordered" evidence="3">
    <location>
        <begin position="226"/>
        <end position="247"/>
    </location>
</feature>
<dbReference type="AlphaFoldDB" id="A0A1P8JZK9"/>
<feature type="binding site" evidence="2">
    <location>
        <position position="29"/>
    </location>
    <ligand>
        <name>substrate</name>
    </ligand>
</feature>
<reference evidence="4 5" key="1">
    <citation type="submission" date="2017-01" db="EMBL/GenBank/DDBJ databases">
        <authorList>
            <person name="Mah S.A."/>
            <person name="Swanson W.J."/>
            <person name="Moy G.W."/>
            <person name="Vacquier V.D."/>
        </authorList>
    </citation>
    <scope>NUCLEOTIDE SEQUENCE [LARGE SCALE GENOMIC DNA]</scope>
    <source>
        <strain evidence="4 5">DCY110</strain>
    </source>
</reference>
<keyword evidence="2" id="KW-0479">Metal-binding</keyword>
<organism evidence="4 5">
    <name type="scientific">Rhodoferax koreensis</name>
    <dbReference type="NCBI Taxonomy" id="1842727"/>
    <lineage>
        <taxon>Bacteria</taxon>
        <taxon>Pseudomonadati</taxon>
        <taxon>Pseudomonadota</taxon>
        <taxon>Betaproteobacteria</taxon>
        <taxon>Burkholderiales</taxon>
        <taxon>Comamonadaceae</taxon>
        <taxon>Rhodoferax</taxon>
    </lineage>
</organism>
<accession>A0A1P8JZK9</accession>
<feature type="compositionally biased region" description="Low complexity" evidence="3">
    <location>
        <begin position="230"/>
        <end position="247"/>
    </location>
</feature>
<keyword evidence="5" id="KW-1185">Reference proteome</keyword>
<feature type="active site" evidence="2">
    <location>
        <position position="16"/>
    </location>
</feature>
<dbReference type="PROSITE" id="PS01066">
    <property type="entry name" value="UPP_SYNTHASE"/>
    <property type="match status" value="1"/>
</dbReference>
<feature type="binding site" evidence="2">
    <location>
        <position position="67"/>
    </location>
    <ligand>
        <name>substrate</name>
    </ligand>
</feature>
<comment type="cofactor">
    <cofactor evidence="2">
        <name>Mg(2+)</name>
        <dbReference type="ChEBI" id="CHEBI:18420"/>
    </cofactor>
    <text evidence="2">Binds 2 magnesium ions per subunit.</text>
</comment>
<dbReference type="InterPro" id="IPR018520">
    <property type="entry name" value="UPP_synth-like_CS"/>
</dbReference>
<dbReference type="Proteomes" id="UP000186609">
    <property type="component" value="Chromosome"/>
</dbReference>
<feature type="binding site" evidence="2">
    <location>
        <position position="16"/>
    </location>
    <ligand>
        <name>Mg(2+)</name>
        <dbReference type="ChEBI" id="CHEBI:18420"/>
    </ligand>
</feature>
<evidence type="ECO:0000313" key="5">
    <source>
        <dbReference type="Proteomes" id="UP000186609"/>
    </source>
</evidence>
<dbReference type="EC" id="2.5.1.-" evidence="2"/>
<dbReference type="GO" id="GO:0008834">
    <property type="term" value="F:ditrans,polycis-undecaprenyl-diphosphate synthase [(2E,6E)-farnesyl-diphosphate specific] activity"/>
    <property type="evidence" value="ECO:0007669"/>
    <property type="project" value="TreeGrafter"/>
</dbReference>
<evidence type="ECO:0000256" key="1">
    <source>
        <dbReference type="ARBA" id="ARBA00022679"/>
    </source>
</evidence>
<feature type="binding site" evidence="2">
    <location>
        <position position="33"/>
    </location>
    <ligand>
        <name>substrate</name>
    </ligand>
</feature>
<dbReference type="CDD" id="cd00475">
    <property type="entry name" value="Cis_IPPS"/>
    <property type="match status" value="1"/>
</dbReference>
<keyword evidence="2" id="KW-0460">Magnesium</keyword>
<feature type="active site" description="Proton acceptor" evidence="2">
    <location>
        <position position="64"/>
    </location>
</feature>
<dbReference type="InterPro" id="IPR036424">
    <property type="entry name" value="UPP_synth-like_sf"/>
</dbReference>
<dbReference type="HAMAP" id="MF_01139">
    <property type="entry name" value="ISPT"/>
    <property type="match status" value="1"/>
</dbReference>
<feature type="binding site" evidence="2">
    <location>
        <position position="65"/>
    </location>
    <ligand>
        <name>substrate</name>
    </ligand>
</feature>
<dbReference type="SUPFAM" id="SSF64005">
    <property type="entry name" value="Undecaprenyl diphosphate synthase"/>
    <property type="match status" value="1"/>
</dbReference>
<comment type="function">
    <text evidence="2">Catalyzes the condensation of isopentenyl diphosphate (IPP) with allylic pyrophosphates generating different type of terpenoids.</text>
</comment>
<dbReference type="PANTHER" id="PTHR10291:SF0">
    <property type="entry name" value="DEHYDRODOLICHYL DIPHOSPHATE SYNTHASE 2"/>
    <property type="match status" value="1"/>
</dbReference>
<dbReference type="GO" id="GO:0000287">
    <property type="term" value="F:magnesium ion binding"/>
    <property type="evidence" value="ECO:0007669"/>
    <property type="project" value="UniProtKB-UniRule"/>
</dbReference>
<sequence length="247" mass="26952">MAVSSRVPHHIAIVMDGNGRWATRRFLPRVAGHHQGVESLRRCVQACLDRDIGVLTVFAFSSENWDRPAEEVSGLMSLMVTVLSKEVPKLKANGAQLHFVGELGALSEKVRNGLLEAEKATAGNSRLVLNICFNYGGRWDIAQAARKLVAAGEPVTEKSLDRAMALAHCADPDLLIRTGGEFRISNFLLWQSAYTEMYFSDKLWPEFDEAALDAAIAEFGRRERRFGKTSSQVAAPAATASSSSSSA</sequence>
<feature type="binding site" evidence="2">
    <location>
        <position position="177"/>
    </location>
    <ligand>
        <name>substrate</name>
    </ligand>
</feature>
<evidence type="ECO:0000256" key="2">
    <source>
        <dbReference type="HAMAP-Rule" id="MF_01139"/>
    </source>
</evidence>